<evidence type="ECO:0000313" key="3">
    <source>
        <dbReference type="Proteomes" id="UP000660262"/>
    </source>
</evidence>
<feature type="compositionally biased region" description="Acidic residues" evidence="1">
    <location>
        <begin position="220"/>
        <end position="236"/>
    </location>
</feature>
<organism evidence="2 3">
    <name type="scientific">Pycnococcus provasolii</name>
    <dbReference type="NCBI Taxonomy" id="41880"/>
    <lineage>
        <taxon>Eukaryota</taxon>
        <taxon>Viridiplantae</taxon>
        <taxon>Chlorophyta</taxon>
        <taxon>Pseudoscourfieldiophyceae</taxon>
        <taxon>Pseudoscourfieldiales</taxon>
        <taxon>Pycnococcaceae</taxon>
        <taxon>Pycnococcus</taxon>
    </lineage>
</organism>
<dbReference type="Proteomes" id="UP000660262">
    <property type="component" value="Unassembled WGS sequence"/>
</dbReference>
<feature type="region of interest" description="Disordered" evidence="1">
    <location>
        <begin position="481"/>
        <end position="556"/>
    </location>
</feature>
<feature type="compositionally biased region" description="Low complexity" evidence="1">
    <location>
        <begin position="246"/>
        <end position="278"/>
    </location>
</feature>
<dbReference type="AlphaFoldDB" id="A0A830HH60"/>
<reference evidence="2" key="1">
    <citation type="submission" date="2020-10" db="EMBL/GenBank/DDBJ databases">
        <title>Unveiling of a novel bifunctional photoreceptor, Dualchrome1, isolated from a cosmopolitan green alga.</title>
        <authorList>
            <person name="Suzuki S."/>
            <person name="Kawachi M."/>
        </authorList>
    </citation>
    <scope>NUCLEOTIDE SEQUENCE</scope>
    <source>
        <strain evidence="2">NIES 2893</strain>
    </source>
</reference>
<proteinExistence type="predicted"/>
<feature type="compositionally biased region" description="Basic residues" evidence="1">
    <location>
        <begin position="332"/>
        <end position="343"/>
    </location>
</feature>
<accession>A0A830HH60</accession>
<evidence type="ECO:0000256" key="1">
    <source>
        <dbReference type="SAM" id="MobiDB-lite"/>
    </source>
</evidence>
<protein>
    <submittedName>
        <fullName evidence="2">Uncharacterized protein</fullName>
    </submittedName>
</protein>
<evidence type="ECO:0000313" key="2">
    <source>
        <dbReference type="EMBL" id="GHP04971.1"/>
    </source>
</evidence>
<comment type="caution">
    <text evidence="2">The sequence shown here is derived from an EMBL/GenBank/DDBJ whole genome shotgun (WGS) entry which is preliminary data.</text>
</comment>
<name>A0A830HH60_9CHLO</name>
<feature type="compositionally biased region" description="Low complexity" evidence="1">
    <location>
        <begin position="485"/>
        <end position="499"/>
    </location>
</feature>
<gene>
    <name evidence="2" type="ORF">PPROV_000372300</name>
</gene>
<feature type="region of interest" description="Disordered" evidence="1">
    <location>
        <begin position="310"/>
        <end position="343"/>
    </location>
</feature>
<feature type="region of interest" description="Disordered" evidence="1">
    <location>
        <begin position="212"/>
        <end position="281"/>
    </location>
</feature>
<keyword evidence="3" id="KW-1185">Reference proteome</keyword>
<sequence length="608" mass="65266">MAKHGNNEKENGAIADVFAPWPVPDDADESLPVPEGAQPPKAGSMAAAAFIAHFDTAGGQRAFVRWFLQPQQEAAAIDALWLVLVEAGAQVVDERFTAAIWARFAARLARLTLVIGKKPGMVSYPRLLPGALAEAASLMLADAFPRAPHHGPIGVTAVARVRRLLASMMGVLPRAALAPISIRGGAFVIPPAVEDVATSRLVAAYPEAMWPPPFAHVPNEEENEEDGDADAEDDDANSTTLYAPRTQSVASTSMSAVATPTKSAAATPTATSTAPQPSENVVNLVSFEDEWDGGEGSSGIAVDDAPYEEATADATVDNSADAEDSAQLGKMRGARPRPSRRPAHAPEFAFATTQSSRLVEQHIISTLGKIEGMKHRQAHAPHTRLVDANAMPVDEREEDSYASFAAKPNAAVIRVREGYAQVRRVMGQEVTSNRFFHAVASEELAGYKEVAMRRGTGNARKLSNHLSGWEAEEPRAWHDEPLEASTSTSASTVPSSTTSNFQDKRGRVPMHFPAAMQTKSTTASRALARARRAADAPDADDTVRAPPPRFRKPPKDSRDVLAHVVIAGGVEQAGKAVRPTLFLKPMWRLSNPTEDKRVLHIFEGDYHL</sequence>
<dbReference type="EMBL" id="BNJQ01000009">
    <property type="protein sequence ID" value="GHP04971.1"/>
    <property type="molecule type" value="Genomic_DNA"/>
</dbReference>